<name>A0A931PX56_FIMGI</name>
<keyword evidence="1" id="KW-0732">Signal</keyword>
<dbReference type="AlphaFoldDB" id="A0A931PX56"/>
<comment type="caution">
    <text evidence="3">The sequence shown here is derived from an EMBL/GenBank/DDBJ whole genome shotgun (WGS) entry which is preliminary data.</text>
</comment>
<dbReference type="InterPro" id="IPR027843">
    <property type="entry name" value="DUF4440"/>
</dbReference>
<protein>
    <submittedName>
        <fullName evidence="3">Nuclear transport factor 2 family protein</fullName>
    </submittedName>
</protein>
<feature type="chain" id="PRO_5038094022" evidence="1">
    <location>
        <begin position="19"/>
        <end position="154"/>
    </location>
</feature>
<evidence type="ECO:0000313" key="4">
    <source>
        <dbReference type="Proteomes" id="UP000727962"/>
    </source>
</evidence>
<feature type="signal peptide" evidence="1">
    <location>
        <begin position="1"/>
        <end position="18"/>
    </location>
</feature>
<dbReference type="InterPro" id="IPR032710">
    <property type="entry name" value="NTF2-like_dom_sf"/>
</dbReference>
<dbReference type="Proteomes" id="UP000727962">
    <property type="component" value="Unassembled WGS sequence"/>
</dbReference>
<feature type="domain" description="DUF4440" evidence="2">
    <location>
        <begin position="32"/>
        <end position="137"/>
    </location>
</feature>
<sequence>MKRFVVLVLLAASLVAFASAPDRKAWLKTYAGIERVFNQRNMDAFEKMLDKDFTIQGQDGKTLNRVDFIKSELDPIRAAERFRCRVRVTSVKSVGADVAVGYDWAYRMWGKDEKGKFVMKGHEVGVDTWRKVEGRWLTVHTKVKSATQKREKAK</sequence>
<dbReference type="SUPFAM" id="SSF54427">
    <property type="entry name" value="NTF2-like"/>
    <property type="match status" value="1"/>
</dbReference>
<accession>A0A931PX56</accession>
<evidence type="ECO:0000313" key="3">
    <source>
        <dbReference type="EMBL" id="MBI1757366.1"/>
    </source>
</evidence>
<gene>
    <name evidence="3" type="ORF">HYR64_09700</name>
</gene>
<organism evidence="3 4">
    <name type="scientific">Fimbriimonas ginsengisoli</name>
    <dbReference type="NCBI Taxonomy" id="1005039"/>
    <lineage>
        <taxon>Bacteria</taxon>
        <taxon>Bacillati</taxon>
        <taxon>Armatimonadota</taxon>
        <taxon>Fimbriimonadia</taxon>
        <taxon>Fimbriimonadales</taxon>
        <taxon>Fimbriimonadaceae</taxon>
        <taxon>Fimbriimonas</taxon>
    </lineage>
</organism>
<proteinExistence type="predicted"/>
<reference evidence="3" key="1">
    <citation type="submission" date="2020-07" db="EMBL/GenBank/DDBJ databases">
        <title>Huge and variable diversity of episymbiotic CPR bacteria and DPANN archaea in groundwater ecosystems.</title>
        <authorList>
            <person name="He C.Y."/>
            <person name="Keren R."/>
            <person name="Whittaker M."/>
            <person name="Farag I.F."/>
            <person name="Doudna J."/>
            <person name="Cate J.H.D."/>
            <person name="Banfield J.F."/>
        </authorList>
    </citation>
    <scope>NUCLEOTIDE SEQUENCE</scope>
    <source>
        <strain evidence="3">NC_groundwater_17_Pr7_B-0.1um_64_12</strain>
    </source>
</reference>
<dbReference type="EMBL" id="JACOSL010000059">
    <property type="protein sequence ID" value="MBI1757366.1"/>
    <property type="molecule type" value="Genomic_DNA"/>
</dbReference>
<dbReference type="Pfam" id="PF14534">
    <property type="entry name" value="DUF4440"/>
    <property type="match status" value="1"/>
</dbReference>
<evidence type="ECO:0000259" key="2">
    <source>
        <dbReference type="Pfam" id="PF14534"/>
    </source>
</evidence>
<dbReference type="Gene3D" id="3.10.450.50">
    <property type="match status" value="1"/>
</dbReference>
<evidence type="ECO:0000256" key="1">
    <source>
        <dbReference type="SAM" id="SignalP"/>
    </source>
</evidence>